<reference evidence="1 2" key="1">
    <citation type="submission" date="2016-03" db="EMBL/GenBank/DDBJ databases">
        <title>EvidentialGene: Evidence-directed Construction of Genes on Genomes.</title>
        <authorList>
            <person name="Gilbert D.G."/>
            <person name="Choi J.-H."/>
            <person name="Mockaitis K."/>
            <person name="Colbourne J."/>
            <person name="Pfrender M."/>
        </authorList>
    </citation>
    <scope>NUCLEOTIDE SEQUENCE [LARGE SCALE GENOMIC DNA]</scope>
    <source>
        <strain evidence="1 2">Xinb3</strain>
        <tissue evidence="1">Complete organism</tissue>
    </source>
</reference>
<proteinExistence type="predicted"/>
<dbReference type="Proteomes" id="UP000076858">
    <property type="component" value="Unassembled WGS sequence"/>
</dbReference>
<organism evidence="1 2">
    <name type="scientific">Daphnia magna</name>
    <dbReference type="NCBI Taxonomy" id="35525"/>
    <lineage>
        <taxon>Eukaryota</taxon>
        <taxon>Metazoa</taxon>
        <taxon>Ecdysozoa</taxon>
        <taxon>Arthropoda</taxon>
        <taxon>Crustacea</taxon>
        <taxon>Branchiopoda</taxon>
        <taxon>Diplostraca</taxon>
        <taxon>Cladocera</taxon>
        <taxon>Anomopoda</taxon>
        <taxon>Daphniidae</taxon>
        <taxon>Daphnia</taxon>
    </lineage>
</organism>
<dbReference type="PANTHER" id="PTHR46601:SF1">
    <property type="entry name" value="ADF-H DOMAIN-CONTAINING PROTEIN"/>
    <property type="match status" value="1"/>
</dbReference>
<sequence>MLKLVPGTKLCISCMLKVKAQTESSSDSSLRIVTKLVLNPQKLIVGGTYTITAHDSLILKINPRLFPGLLLCYQCSDKMQNDIANQEENWSSQSTYPSKISSVEEFVYLSSVLDSTLTRVQNVCSVLEVSPVKATTFNKLNSLQHIEVVKRKADSIAAAVVDDLSTAIQVPYVPVNHSLVELTSQAADLSILMDALKEKVNVSSKFSERIQLLTLTPDSWSRERVATEFEVSEHVVRAARKLKEEKGILPPITSKPAGNRLLQTTIDVEAHYLFQQDNPNVKIGLSKFCFLRPKWCVTADSSGSHNVCVCIKHQNPKVMLAGADIGVDYKSLLELLVCSLDNESCMFGECSRCPSSDVLKEFLFEKLDDYESVTYSEWTTVDRTTLIKVQQSVEDFVLKLVSLLLKLRTHHFLSKVQAAHYKSLKEQLGNSDCLVTLDFAENYTFESQDKVQGAHWTNNQATVHPIVIYYKENEELISKSFSIISDSLKHDAVAVHSFIWGILPKIKTVIPNLKKVFFFSDGGPAHYKNRFNFAILSLFESDHGVPAGSTVDPSGVLCRRGLKFTCRLMAMIAVFTS</sequence>
<dbReference type="PANTHER" id="PTHR46601">
    <property type="entry name" value="ULP_PROTEASE DOMAIN-CONTAINING PROTEIN"/>
    <property type="match status" value="1"/>
</dbReference>
<evidence type="ECO:0000313" key="2">
    <source>
        <dbReference type="Proteomes" id="UP000076858"/>
    </source>
</evidence>
<dbReference type="EMBL" id="LRGB01002965">
    <property type="protein sequence ID" value="KZS05312.1"/>
    <property type="molecule type" value="Genomic_DNA"/>
</dbReference>
<protein>
    <submittedName>
        <fullName evidence="1">Cc8L18.2-like protein</fullName>
    </submittedName>
</protein>
<dbReference type="AlphaFoldDB" id="A0A164MSD3"/>
<evidence type="ECO:0000313" key="1">
    <source>
        <dbReference type="EMBL" id="KZS05312.1"/>
    </source>
</evidence>
<dbReference type="OrthoDB" id="7700504at2759"/>
<gene>
    <name evidence="1" type="ORF">APZ42_031536</name>
</gene>
<dbReference type="STRING" id="35525.A0A164MSD3"/>
<comment type="caution">
    <text evidence="1">The sequence shown here is derived from an EMBL/GenBank/DDBJ whole genome shotgun (WGS) entry which is preliminary data.</text>
</comment>
<keyword evidence="2" id="KW-1185">Reference proteome</keyword>
<name>A0A164MSD3_9CRUS</name>
<accession>A0A164MSD3</accession>